<evidence type="ECO:0000256" key="1">
    <source>
        <dbReference type="SAM" id="MobiDB-lite"/>
    </source>
</evidence>
<keyword evidence="2" id="KW-1133">Transmembrane helix</keyword>
<name>A0A7J0D1Z9_STRMI</name>
<feature type="region of interest" description="Disordered" evidence="1">
    <location>
        <begin position="1"/>
        <end position="24"/>
    </location>
</feature>
<evidence type="ECO:0000259" key="3">
    <source>
        <dbReference type="Pfam" id="PF10708"/>
    </source>
</evidence>
<proteinExistence type="predicted"/>
<evidence type="ECO:0000313" key="5">
    <source>
        <dbReference type="Proteomes" id="UP000498740"/>
    </source>
</evidence>
<organism evidence="4 5">
    <name type="scientific">Streptomyces microflavus</name>
    <name type="common">Streptomyces lipmanii</name>
    <dbReference type="NCBI Taxonomy" id="1919"/>
    <lineage>
        <taxon>Bacteria</taxon>
        <taxon>Bacillati</taxon>
        <taxon>Actinomycetota</taxon>
        <taxon>Actinomycetes</taxon>
        <taxon>Kitasatosporales</taxon>
        <taxon>Streptomycetaceae</taxon>
        <taxon>Streptomyces</taxon>
    </lineage>
</organism>
<protein>
    <submittedName>
        <fullName evidence="4">Membrane protein</fullName>
    </submittedName>
</protein>
<sequence length="355" mass="35638">MTQMTPPGWHPDPGHSGKGPAQERWWDGAQWSGHVRASPAAARRRGIRIGVGVTVGAVVLAAIGGGVYLLGEDDGGRPGIAVASPSTTPSAPDGSGAPDGGNKDGENGSGGNGGGEEDGGQGPGEQLPPTEPGYATDLAAGISLPVPKGWTGKSAPVGAGLTTGEHACPGGADKTCVRGGVFSAPAVALKLTGGSPEEAAKKDIAVNAEESYGGDSYGKITSHEELKSGAVTVAGQKGYAVRWKVVTEKGDDGYVESLVFPSPSSKDMLVVVRSGFDINKDAPKLSVLDEIVKGIKAASGRARATAEPPEPHPGRGEQGGTDGSRPAPAAFSRWPTAPQPVSRRASACLPPGLSP</sequence>
<gene>
    <name evidence="4" type="ORF">Smic_72840</name>
</gene>
<comment type="caution">
    <text evidence="4">The sequence shown here is derived from an EMBL/GenBank/DDBJ whole genome shotgun (WGS) entry which is preliminary data.</text>
</comment>
<dbReference type="Pfam" id="PF10708">
    <property type="entry name" value="DUF2510"/>
    <property type="match status" value="1"/>
</dbReference>
<keyword evidence="2" id="KW-0472">Membrane</keyword>
<feature type="domain" description="DUF2510" evidence="3">
    <location>
        <begin position="7"/>
        <end position="42"/>
    </location>
</feature>
<dbReference type="AlphaFoldDB" id="A0A7J0D1Z9"/>
<evidence type="ECO:0000313" key="4">
    <source>
        <dbReference type="EMBL" id="GFN08728.1"/>
    </source>
</evidence>
<keyword evidence="2" id="KW-0812">Transmembrane</keyword>
<accession>A0A7J0D1Z9</accession>
<evidence type="ECO:0000256" key="2">
    <source>
        <dbReference type="SAM" id="Phobius"/>
    </source>
</evidence>
<dbReference type="InterPro" id="IPR018929">
    <property type="entry name" value="DUF2510"/>
</dbReference>
<dbReference type="EMBL" id="BLWD01000001">
    <property type="protein sequence ID" value="GFN08728.1"/>
    <property type="molecule type" value="Genomic_DNA"/>
</dbReference>
<feature type="region of interest" description="Disordered" evidence="1">
    <location>
        <begin position="79"/>
        <end position="137"/>
    </location>
</feature>
<feature type="transmembrane region" description="Helical" evidence="2">
    <location>
        <begin position="49"/>
        <end position="70"/>
    </location>
</feature>
<dbReference type="Proteomes" id="UP000498740">
    <property type="component" value="Unassembled WGS sequence"/>
</dbReference>
<feature type="region of interest" description="Disordered" evidence="1">
    <location>
        <begin position="298"/>
        <end position="355"/>
    </location>
</feature>
<reference evidence="4 5" key="1">
    <citation type="submission" date="2020-05" db="EMBL/GenBank/DDBJ databases">
        <title>Whole genome shotgun sequence of Streptomyces microflavus NBRC 13062.</title>
        <authorList>
            <person name="Komaki H."/>
            <person name="Tamura T."/>
        </authorList>
    </citation>
    <scope>NUCLEOTIDE SEQUENCE [LARGE SCALE GENOMIC DNA]</scope>
    <source>
        <strain evidence="4 5">NBRC 13062</strain>
    </source>
</reference>